<dbReference type="Gene3D" id="3.40.50.150">
    <property type="entry name" value="Vaccinia Virus protein VP39"/>
    <property type="match status" value="1"/>
</dbReference>
<keyword evidence="10" id="KW-0255">Endonuclease</keyword>
<dbReference type="InterPro" id="IPR050953">
    <property type="entry name" value="N4_N6_ade-DNA_methylase"/>
</dbReference>
<keyword evidence="3" id="KW-0808">Transferase</keyword>
<keyword evidence="10" id="KW-0378">Hydrolase</keyword>
<dbReference type="InterPro" id="IPR025931">
    <property type="entry name" value="TaqI_C"/>
</dbReference>
<dbReference type="EMBL" id="SAYG01000009">
    <property type="protein sequence ID" value="TXJ44092.1"/>
    <property type="molecule type" value="Genomic_DNA"/>
</dbReference>
<dbReference type="GO" id="GO:0032259">
    <property type="term" value="P:methylation"/>
    <property type="evidence" value="ECO:0007669"/>
    <property type="project" value="UniProtKB-KW"/>
</dbReference>
<dbReference type="AlphaFoldDB" id="A0A5C8F4I5"/>
<evidence type="ECO:0000256" key="3">
    <source>
        <dbReference type="ARBA" id="ARBA00022679"/>
    </source>
</evidence>
<dbReference type="InterPro" id="IPR029063">
    <property type="entry name" value="SAM-dependent_MTases_sf"/>
</dbReference>
<keyword evidence="10" id="KW-0540">Nuclease</keyword>
<dbReference type="EC" id="2.1.1.72" evidence="1"/>
<dbReference type="Proteomes" id="UP000324574">
    <property type="component" value="Unassembled WGS sequence"/>
</dbReference>
<feature type="domain" description="Type II methyltransferase M.TaqI-like" evidence="8">
    <location>
        <begin position="428"/>
        <end position="656"/>
    </location>
</feature>
<evidence type="ECO:0000256" key="6">
    <source>
        <dbReference type="ARBA" id="ARBA00023125"/>
    </source>
</evidence>
<evidence type="ECO:0000259" key="8">
    <source>
        <dbReference type="Pfam" id="PF07669"/>
    </source>
</evidence>
<organism evidence="10 11">
    <name type="scientific">Brachyspira aalborgi</name>
    <dbReference type="NCBI Taxonomy" id="29522"/>
    <lineage>
        <taxon>Bacteria</taxon>
        <taxon>Pseudomonadati</taxon>
        <taxon>Spirochaetota</taxon>
        <taxon>Spirochaetia</taxon>
        <taxon>Brachyspirales</taxon>
        <taxon>Brachyspiraceae</taxon>
        <taxon>Brachyspira</taxon>
    </lineage>
</organism>
<dbReference type="GO" id="GO:0009007">
    <property type="term" value="F:site-specific DNA-methyltransferase (adenine-specific) activity"/>
    <property type="evidence" value="ECO:0007669"/>
    <property type="project" value="UniProtKB-EC"/>
</dbReference>
<keyword evidence="5" id="KW-0680">Restriction system</keyword>
<dbReference type="PANTHER" id="PTHR33841">
    <property type="entry name" value="DNA METHYLTRANSFERASE YEEA-RELATED"/>
    <property type="match status" value="1"/>
</dbReference>
<evidence type="ECO:0000256" key="5">
    <source>
        <dbReference type="ARBA" id="ARBA00022747"/>
    </source>
</evidence>
<accession>A0A5C8F4I5</accession>
<dbReference type="InterPro" id="IPR011639">
    <property type="entry name" value="MethylTrfase_TaqI-like_dom"/>
</dbReference>
<dbReference type="PROSITE" id="PS00092">
    <property type="entry name" value="N6_MTASE"/>
    <property type="match status" value="1"/>
</dbReference>
<keyword evidence="2" id="KW-0489">Methyltransferase</keyword>
<feature type="domain" description="TaqI-like C-terminal specificity" evidence="9">
    <location>
        <begin position="776"/>
        <end position="901"/>
    </location>
</feature>
<dbReference type="Gene3D" id="3.90.220.10">
    <property type="entry name" value="Adenine-n6-DNA-methyltransferase Taqi, Chain A, domain 2"/>
    <property type="match status" value="1"/>
</dbReference>
<evidence type="ECO:0000256" key="2">
    <source>
        <dbReference type="ARBA" id="ARBA00022603"/>
    </source>
</evidence>
<evidence type="ECO:0000256" key="7">
    <source>
        <dbReference type="ARBA" id="ARBA00047942"/>
    </source>
</evidence>
<comment type="caution">
    <text evidence="10">The sequence shown here is derived from an EMBL/GenBank/DDBJ whole genome shotgun (WGS) entry which is preliminary data.</text>
</comment>
<dbReference type="Pfam" id="PF07669">
    <property type="entry name" value="Eco57I"/>
    <property type="match status" value="1"/>
</dbReference>
<dbReference type="PANTHER" id="PTHR33841:SF1">
    <property type="entry name" value="DNA METHYLTRANSFERASE A"/>
    <property type="match status" value="1"/>
</dbReference>
<comment type="catalytic activity">
    <reaction evidence="7">
        <text>a 2'-deoxyadenosine in DNA + S-adenosyl-L-methionine = an N(6)-methyl-2'-deoxyadenosine in DNA + S-adenosyl-L-homocysteine + H(+)</text>
        <dbReference type="Rhea" id="RHEA:15197"/>
        <dbReference type="Rhea" id="RHEA-COMP:12418"/>
        <dbReference type="Rhea" id="RHEA-COMP:12419"/>
        <dbReference type="ChEBI" id="CHEBI:15378"/>
        <dbReference type="ChEBI" id="CHEBI:57856"/>
        <dbReference type="ChEBI" id="CHEBI:59789"/>
        <dbReference type="ChEBI" id="CHEBI:90615"/>
        <dbReference type="ChEBI" id="CHEBI:90616"/>
        <dbReference type="EC" id="2.1.1.72"/>
    </reaction>
</comment>
<gene>
    <name evidence="10" type="ORF">EPJ70_07590</name>
</gene>
<dbReference type="Pfam" id="PF12950">
    <property type="entry name" value="TaqI_C"/>
    <property type="match status" value="1"/>
</dbReference>
<evidence type="ECO:0000259" key="9">
    <source>
        <dbReference type="Pfam" id="PF12950"/>
    </source>
</evidence>
<evidence type="ECO:0000313" key="10">
    <source>
        <dbReference type="EMBL" id="TXJ44092.1"/>
    </source>
</evidence>
<dbReference type="GO" id="GO:0003677">
    <property type="term" value="F:DNA binding"/>
    <property type="evidence" value="ECO:0007669"/>
    <property type="project" value="UniProtKB-KW"/>
</dbReference>
<dbReference type="InterPro" id="IPR002052">
    <property type="entry name" value="DNA_methylase_N6_adenine_CS"/>
</dbReference>
<dbReference type="PRINTS" id="PR00507">
    <property type="entry name" value="N12N6MTFRASE"/>
</dbReference>
<dbReference type="InterPro" id="IPR023135">
    <property type="entry name" value="N6_DNA_MeTrfase_TaqI_C"/>
</dbReference>
<protein>
    <recommendedName>
        <fullName evidence="1">site-specific DNA-methyltransferase (adenine-specific)</fullName>
        <ecNumber evidence="1">2.1.1.72</ecNumber>
    </recommendedName>
</protein>
<evidence type="ECO:0000313" key="11">
    <source>
        <dbReference type="Proteomes" id="UP000324574"/>
    </source>
</evidence>
<proteinExistence type="predicted"/>
<dbReference type="GO" id="GO:0009307">
    <property type="term" value="P:DNA restriction-modification system"/>
    <property type="evidence" value="ECO:0007669"/>
    <property type="project" value="UniProtKB-KW"/>
</dbReference>
<dbReference type="RefSeq" id="WP_147526808.1">
    <property type="nucleotide sequence ID" value="NZ_SAYG01000009.1"/>
</dbReference>
<keyword evidence="4" id="KW-0949">S-adenosyl-L-methionine</keyword>
<reference evidence="10 11" key="1">
    <citation type="journal article" date="1992" name="Lakartidningen">
        <title>[Penicillin V and not amoxicillin is the first choice preparation in acute otitis].</title>
        <authorList>
            <person name="Kamme C."/>
            <person name="Lundgren K."/>
            <person name="Prellner K."/>
        </authorList>
    </citation>
    <scope>NUCLEOTIDE SEQUENCE [LARGE SCALE GENOMIC DNA]</scope>
    <source>
        <strain evidence="10 11">PC3714II</strain>
    </source>
</reference>
<keyword evidence="6" id="KW-0238">DNA-binding</keyword>
<name>A0A5C8F4I5_9SPIR</name>
<evidence type="ECO:0000256" key="4">
    <source>
        <dbReference type="ARBA" id="ARBA00022691"/>
    </source>
</evidence>
<evidence type="ECO:0000256" key="1">
    <source>
        <dbReference type="ARBA" id="ARBA00011900"/>
    </source>
</evidence>
<dbReference type="GO" id="GO:0004519">
    <property type="term" value="F:endonuclease activity"/>
    <property type="evidence" value="ECO:0007669"/>
    <property type="project" value="UniProtKB-KW"/>
</dbReference>
<dbReference type="SUPFAM" id="SSF53335">
    <property type="entry name" value="S-adenosyl-L-methionine-dependent methyltransferases"/>
    <property type="match status" value="1"/>
</dbReference>
<sequence length="966" mass="113449">MSYKDKLVSDINSLIKDFKELNTYKKSEEHIQSLFTLKLLELLGWNSKTIIVNTGQEIKTGKRPDIILNKDGNTLLVIESKDASRYDMLDGFYKKDKSKISFVEQLCNYCDAEGIYWGILTNFVEWRLYSVFQKRLYKNEKYAFSSLLWNNADKSSYIDLLSDKGINFLINLKSSKIIESRGRFDTDPIYYPEQIEIKDKFFSNLKKWRLSIRNAIRKNLTKYNDSKIDLITQKILDRLIFVGYCCDNKVIPQNKLHAILHSKIDLYKELQKIFYQMDDKFDSDLFSKSEEDEYNKILISDNILRPIIEDLSNIDFSKLSIHIMGEVYENYLEEILKQNNKILKNKKKLQGIYYTTEYVIKYIIKNTLTPILSKCKTAAELDNIKVLDSSCGSGSFLILAFDEFIEQYKKIENQPLFEFERRKLILQNNLYGVDIDEKAVEITKLNLLVKCLENGASLDLSGKKILPNIKLNIRCGNSLVSSNLSTDSFDLFSNQHIDVINKLLELHRLFKYSNDDNKHSIYNDIEIEEFKLNSILNKDLEYKYNLSNIKPFNYHIAFPEVFKDGGFDCVIGNPPWGANIDSILDYLNEYYPNTTVGFKDTYKCFFDKSIQLLKPKGKLGYITPNSFYFNPLFRDLRKLLNSYYIDSMINLGERVFENVEAPSAITIITKSNISNKKINTMDLSFSKSNKEKENLINNGKYSIINQNIFNKTQNNIFTFNLRDLKSNEVYFEQFANIKDAGIQYHRFGIGMKNRGGNDLYDRLFSKNKNEFKNSVPCYYGKLINRYFINDFTDIYFNMDYKSVLKSNEQVSFTKEYQGKRNKILWRQTSDNIKATIDKKGIWFGNTIQCCQIKKEYSNYKLEYLLAILNSKYLNYIYNNTIKESNRVFPQIKISNLKKLPIRTIDFNNKLDIDIYNKIISIVEELSKFEFNSIAYKSYISILDNLIFDLYFVNKIERDKINLSYKN</sequence>